<evidence type="ECO:0000256" key="2">
    <source>
        <dbReference type="ARBA" id="ARBA00006024"/>
    </source>
</evidence>
<dbReference type="Gene3D" id="2.70.150.10">
    <property type="entry name" value="Calcium-transporting ATPase, cytoplasmic transduction domain A"/>
    <property type="match status" value="1"/>
</dbReference>
<dbReference type="PROSITE" id="PS50846">
    <property type="entry name" value="HMA_2"/>
    <property type="match status" value="1"/>
</dbReference>
<keyword evidence="9 10" id="KW-0472">Membrane</keyword>
<dbReference type="SFLD" id="SFLDF00027">
    <property type="entry name" value="p-type_atpase"/>
    <property type="match status" value="1"/>
</dbReference>
<dbReference type="Proteomes" id="UP001499967">
    <property type="component" value="Unassembled WGS sequence"/>
</dbReference>
<name>A0ABP4BGP8_9PSEU</name>
<comment type="subcellular location">
    <subcellularLocation>
        <location evidence="1">Cell membrane</location>
        <topology evidence="1">Multi-pass membrane protein</topology>
    </subcellularLocation>
</comment>
<feature type="transmembrane region" description="Helical" evidence="10">
    <location>
        <begin position="329"/>
        <end position="351"/>
    </location>
</feature>
<dbReference type="SFLD" id="SFLDS00003">
    <property type="entry name" value="Haloacid_Dehalogenase"/>
    <property type="match status" value="1"/>
</dbReference>
<dbReference type="PROSITE" id="PS00154">
    <property type="entry name" value="ATPASE_E1_E2"/>
    <property type="match status" value="1"/>
</dbReference>
<feature type="domain" description="HMA" evidence="11">
    <location>
        <begin position="1"/>
        <end position="63"/>
    </location>
</feature>
<feature type="transmembrane region" description="Helical" evidence="10">
    <location>
        <begin position="110"/>
        <end position="130"/>
    </location>
</feature>
<evidence type="ECO:0000256" key="1">
    <source>
        <dbReference type="ARBA" id="ARBA00004651"/>
    </source>
</evidence>
<dbReference type="InterPro" id="IPR023214">
    <property type="entry name" value="HAD_sf"/>
</dbReference>
<dbReference type="Gene3D" id="3.30.70.100">
    <property type="match status" value="1"/>
</dbReference>
<keyword evidence="3 10" id="KW-0812">Transmembrane</keyword>
<keyword evidence="4 10" id="KW-0479">Metal-binding</keyword>
<dbReference type="InterPro" id="IPR006121">
    <property type="entry name" value="HMA_dom"/>
</dbReference>
<sequence length="711" mass="71767">MELAVGGMTCAACVGRVERKLARLDGVLATVNLATGRATVTHPASTPVAELVAAVERAGYRAHPVAPDTPPAPPHGDVTDLRRRLAVALLLFIPLADLSVALSFVPSLRFPGWELVVAALALPVVGWSAWPFHRAALTGLRHGTTTMDTLVALGIATASAWSLWSLAVTGGPLYFEVAAGITTFQLAGRYFEARARRAAGGALRALGALRPAEVTVLRGPAGREAEHRVAVAHLRPGDRFVVRPGERIAADGTVVSGAAAIDVSAMTGEPVPVEAGPGDEVVAGTIAAGGTLTVRADRVGEGTRLSRMLRAVQDAQAGKSAAQRLVDRVSVVFVPAVLVLAGLTLTGWLLAGASAADAVVRAVAVLVIACPCALGLATPTAIMVATGRGAELGIFVTGFRALEAVHAADVVVLDKTGTLTTGRMRVTGVATAPGVAEQELLALAAAVETSSEHPIAAAVVARAGDGPLPTVAGFRALPGRGARATVDGRDVLVGRPDAVGEAGPLAGQVAEWATTGATVVLVSVDGAVAGALAVTDTIRPSAAPAVAQLRAMGLTPVLLTGDAPAAARHVAAAVGIDEVHAGALPEQKVELVRDLRAGGRTVAMVGDGINDAAALATADLGIAVGSGTDVAVESADLVLVRDDLTVLPAAVRLAGATIRTIRGNLAWAFGYNLAAVPLAVAGLLDPLLAGAAMALSSLLVVSHSLRLRRQV</sequence>
<proteinExistence type="inferred from homology"/>
<keyword evidence="13" id="KW-1185">Reference proteome</keyword>
<reference evidence="13" key="1">
    <citation type="journal article" date="2019" name="Int. J. Syst. Evol. Microbiol.">
        <title>The Global Catalogue of Microorganisms (GCM) 10K type strain sequencing project: providing services to taxonomists for standard genome sequencing and annotation.</title>
        <authorList>
            <consortium name="The Broad Institute Genomics Platform"/>
            <consortium name="The Broad Institute Genome Sequencing Center for Infectious Disease"/>
            <person name="Wu L."/>
            <person name="Ma J."/>
        </authorList>
    </citation>
    <scope>NUCLEOTIDE SEQUENCE [LARGE SCALE GENOMIC DNA]</scope>
    <source>
        <strain evidence="13">JCM 11117</strain>
    </source>
</reference>
<dbReference type="InterPro" id="IPR001757">
    <property type="entry name" value="P_typ_ATPase"/>
</dbReference>
<dbReference type="NCBIfam" id="TIGR01494">
    <property type="entry name" value="ATPase_P-type"/>
    <property type="match status" value="1"/>
</dbReference>
<dbReference type="RefSeq" id="WP_343943792.1">
    <property type="nucleotide sequence ID" value="NZ_BAAAHP010000143.1"/>
</dbReference>
<dbReference type="CDD" id="cd00371">
    <property type="entry name" value="HMA"/>
    <property type="match status" value="1"/>
</dbReference>
<accession>A0ABP4BGP8</accession>
<dbReference type="InterPro" id="IPR017969">
    <property type="entry name" value="Heavy-metal-associated_CS"/>
</dbReference>
<keyword evidence="6 10" id="KW-0067">ATP-binding</keyword>
<evidence type="ECO:0000256" key="7">
    <source>
        <dbReference type="ARBA" id="ARBA00022967"/>
    </source>
</evidence>
<dbReference type="PRINTS" id="PR00119">
    <property type="entry name" value="CATATPASE"/>
</dbReference>
<dbReference type="SUPFAM" id="SSF81665">
    <property type="entry name" value="Calcium ATPase, transmembrane domain M"/>
    <property type="match status" value="1"/>
</dbReference>
<evidence type="ECO:0000256" key="9">
    <source>
        <dbReference type="ARBA" id="ARBA00023136"/>
    </source>
</evidence>
<keyword evidence="8 10" id="KW-1133">Transmembrane helix</keyword>
<evidence type="ECO:0000313" key="13">
    <source>
        <dbReference type="Proteomes" id="UP001499967"/>
    </source>
</evidence>
<dbReference type="Pfam" id="PF00403">
    <property type="entry name" value="HMA"/>
    <property type="match status" value="1"/>
</dbReference>
<protein>
    <submittedName>
        <fullName evidence="12">Heavy metal translocating P-type ATPase</fullName>
    </submittedName>
</protein>
<dbReference type="InterPro" id="IPR008250">
    <property type="entry name" value="ATPase_P-typ_transduc_dom_A_sf"/>
</dbReference>
<dbReference type="NCBIfam" id="TIGR01512">
    <property type="entry name" value="ATPase-IB2_Cd"/>
    <property type="match status" value="1"/>
</dbReference>
<dbReference type="NCBIfam" id="TIGR01511">
    <property type="entry name" value="ATPase-IB1_Cu"/>
    <property type="match status" value="1"/>
</dbReference>
<dbReference type="InterPro" id="IPR036163">
    <property type="entry name" value="HMA_dom_sf"/>
</dbReference>
<dbReference type="InterPro" id="IPR018303">
    <property type="entry name" value="ATPase_P-typ_P_site"/>
</dbReference>
<dbReference type="SUPFAM" id="SSF55008">
    <property type="entry name" value="HMA, heavy metal-associated domain"/>
    <property type="match status" value="1"/>
</dbReference>
<dbReference type="Gene3D" id="3.40.50.1000">
    <property type="entry name" value="HAD superfamily/HAD-like"/>
    <property type="match status" value="1"/>
</dbReference>
<dbReference type="InterPro" id="IPR023299">
    <property type="entry name" value="ATPase_P-typ_cyto_dom_N"/>
</dbReference>
<dbReference type="PANTHER" id="PTHR43520:SF8">
    <property type="entry name" value="P-TYPE CU(+) TRANSPORTER"/>
    <property type="match status" value="1"/>
</dbReference>
<evidence type="ECO:0000256" key="6">
    <source>
        <dbReference type="ARBA" id="ARBA00022840"/>
    </source>
</evidence>
<dbReference type="PRINTS" id="PR00940">
    <property type="entry name" value="CATPATPASEA"/>
</dbReference>
<dbReference type="InterPro" id="IPR059000">
    <property type="entry name" value="ATPase_P-type_domA"/>
</dbReference>
<dbReference type="InterPro" id="IPR036412">
    <property type="entry name" value="HAD-like_sf"/>
</dbReference>
<comment type="caution">
    <text evidence="12">The sequence shown here is derived from an EMBL/GenBank/DDBJ whole genome shotgun (WGS) entry which is preliminary data.</text>
</comment>
<evidence type="ECO:0000256" key="4">
    <source>
        <dbReference type="ARBA" id="ARBA00022723"/>
    </source>
</evidence>
<dbReference type="InterPro" id="IPR044492">
    <property type="entry name" value="P_typ_ATPase_HD_dom"/>
</dbReference>
<dbReference type="InterPro" id="IPR023298">
    <property type="entry name" value="ATPase_P-typ_TM_dom_sf"/>
</dbReference>
<dbReference type="NCBIfam" id="TIGR01525">
    <property type="entry name" value="ATPase-IB_hvy"/>
    <property type="match status" value="1"/>
</dbReference>
<keyword evidence="10" id="KW-1003">Cell membrane</keyword>
<evidence type="ECO:0000313" key="12">
    <source>
        <dbReference type="EMBL" id="GAA0948383.1"/>
    </source>
</evidence>
<dbReference type="PROSITE" id="PS01047">
    <property type="entry name" value="HMA_1"/>
    <property type="match status" value="1"/>
</dbReference>
<dbReference type="PANTHER" id="PTHR43520">
    <property type="entry name" value="ATP7, ISOFORM B"/>
    <property type="match status" value="1"/>
</dbReference>
<dbReference type="SUPFAM" id="SSF56784">
    <property type="entry name" value="HAD-like"/>
    <property type="match status" value="1"/>
</dbReference>
<evidence type="ECO:0000256" key="3">
    <source>
        <dbReference type="ARBA" id="ARBA00022692"/>
    </source>
</evidence>
<gene>
    <name evidence="12" type="ORF">GCM10009559_48010</name>
</gene>
<feature type="transmembrane region" description="Helical" evidence="10">
    <location>
        <begin position="687"/>
        <end position="705"/>
    </location>
</feature>
<dbReference type="InterPro" id="IPR000579">
    <property type="entry name" value="Cation-trans_P-type_ATPase_A/B"/>
</dbReference>
<dbReference type="SFLD" id="SFLDG00002">
    <property type="entry name" value="C1.7:_P-type_atpase_like"/>
    <property type="match status" value="1"/>
</dbReference>
<feature type="transmembrane region" description="Helical" evidence="10">
    <location>
        <begin position="85"/>
        <end position="104"/>
    </location>
</feature>
<dbReference type="Gene3D" id="3.40.1110.10">
    <property type="entry name" value="Calcium-transporting ATPase, cytoplasmic domain N"/>
    <property type="match status" value="1"/>
</dbReference>
<evidence type="ECO:0000256" key="10">
    <source>
        <dbReference type="RuleBase" id="RU362081"/>
    </source>
</evidence>
<dbReference type="InterPro" id="IPR027256">
    <property type="entry name" value="P-typ_ATPase_IB"/>
</dbReference>
<keyword evidence="7" id="KW-1278">Translocase</keyword>
<comment type="similarity">
    <text evidence="2 10">Belongs to the cation transport ATPase (P-type) (TC 3.A.3) family. Type IB subfamily.</text>
</comment>
<dbReference type="EMBL" id="BAAAHP010000143">
    <property type="protein sequence ID" value="GAA0948383.1"/>
    <property type="molecule type" value="Genomic_DNA"/>
</dbReference>
<feature type="transmembrane region" description="Helical" evidence="10">
    <location>
        <begin position="150"/>
        <end position="167"/>
    </location>
</feature>
<evidence type="ECO:0000259" key="11">
    <source>
        <dbReference type="PROSITE" id="PS50846"/>
    </source>
</evidence>
<evidence type="ECO:0000256" key="8">
    <source>
        <dbReference type="ARBA" id="ARBA00022989"/>
    </source>
</evidence>
<keyword evidence="5 10" id="KW-0547">Nucleotide-binding</keyword>
<dbReference type="Pfam" id="PF00122">
    <property type="entry name" value="E1-E2_ATPase"/>
    <property type="match status" value="1"/>
</dbReference>
<organism evidence="12 13">
    <name type="scientific">Pseudonocardia zijingensis</name>
    <dbReference type="NCBI Taxonomy" id="153376"/>
    <lineage>
        <taxon>Bacteria</taxon>
        <taxon>Bacillati</taxon>
        <taxon>Actinomycetota</taxon>
        <taxon>Actinomycetes</taxon>
        <taxon>Pseudonocardiales</taxon>
        <taxon>Pseudonocardiaceae</taxon>
        <taxon>Pseudonocardia</taxon>
    </lineage>
</organism>
<feature type="transmembrane region" description="Helical" evidence="10">
    <location>
        <begin position="363"/>
        <end position="385"/>
    </location>
</feature>
<dbReference type="Pfam" id="PF00702">
    <property type="entry name" value="Hydrolase"/>
    <property type="match status" value="1"/>
</dbReference>
<evidence type="ECO:0000256" key="5">
    <source>
        <dbReference type="ARBA" id="ARBA00022741"/>
    </source>
</evidence>
<dbReference type="SUPFAM" id="SSF81653">
    <property type="entry name" value="Calcium ATPase, transduction domain A"/>
    <property type="match status" value="1"/>
</dbReference>